<protein>
    <submittedName>
        <fullName evidence="2">Uroporphyrinogen decarboxylase</fullName>
    </submittedName>
</protein>
<comment type="caution">
    <text evidence="2">The sequence shown here is derived from an EMBL/GenBank/DDBJ whole genome shotgun (WGS) entry which is preliminary data.</text>
</comment>
<dbReference type="Gene3D" id="3.20.20.210">
    <property type="match status" value="1"/>
</dbReference>
<reference evidence="3" key="1">
    <citation type="submission" date="2016-12" db="EMBL/GenBank/DDBJ databases">
        <title>Draft Genome Sequences od Carboxydothermus pertinax and islandicus, Hydrogenogenic Carboxydotrophic Bacteria.</title>
        <authorList>
            <person name="Fukuyama Y."/>
            <person name="Ohmae K."/>
            <person name="Yoneda Y."/>
            <person name="Yoshida T."/>
            <person name="Sako Y."/>
        </authorList>
    </citation>
    <scope>NUCLEOTIDE SEQUENCE [LARGE SCALE GENOMIC DNA]</scope>
    <source>
        <strain evidence="3">SET</strain>
    </source>
</reference>
<evidence type="ECO:0000313" key="2">
    <source>
        <dbReference type="EMBL" id="GAV25204.1"/>
    </source>
</evidence>
<evidence type="ECO:0000259" key="1">
    <source>
        <dbReference type="Pfam" id="PF01208"/>
    </source>
</evidence>
<keyword evidence="3" id="KW-1185">Reference proteome</keyword>
<dbReference type="GO" id="GO:0006779">
    <property type="term" value="P:porphyrin-containing compound biosynthetic process"/>
    <property type="evidence" value="ECO:0007669"/>
    <property type="project" value="InterPro"/>
</dbReference>
<dbReference type="RefSeq" id="WP_075865367.1">
    <property type="nucleotide sequence ID" value="NZ_BDJL01000035.1"/>
</dbReference>
<organism evidence="2 3">
    <name type="scientific">Carboxydothermus islandicus</name>
    <dbReference type="NCBI Taxonomy" id="661089"/>
    <lineage>
        <taxon>Bacteria</taxon>
        <taxon>Bacillati</taxon>
        <taxon>Bacillota</taxon>
        <taxon>Clostridia</taxon>
        <taxon>Thermoanaerobacterales</taxon>
        <taxon>Thermoanaerobacteraceae</taxon>
        <taxon>Carboxydothermus</taxon>
    </lineage>
</organism>
<feature type="domain" description="Uroporphyrinogen decarboxylase (URO-D)" evidence="1">
    <location>
        <begin position="164"/>
        <end position="387"/>
    </location>
</feature>
<evidence type="ECO:0000313" key="3">
    <source>
        <dbReference type="Proteomes" id="UP000187338"/>
    </source>
</evidence>
<dbReference type="GO" id="GO:0004853">
    <property type="term" value="F:uroporphyrinogen decarboxylase activity"/>
    <property type="evidence" value="ECO:0007669"/>
    <property type="project" value="InterPro"/>
</dbReference>
<dbReference type="EMBL" id="BDJL01000035">
    <property type="protein sequence ID" value="GAV25204.1"/>
    <property type="molecule type" value="Genomic_DNA"/>
</dbReference>
<sequence>MSTDKLKLYEERKKRYLTALECGKPDRVPVVITGNEFIIKYAGFTLQDFYYNPEINYIKAMDAFLQRYDVDAHFGAPMLWWGGLHDAVGAVYLKFAGRELDVNTQFQYIEGEYMQPEDYDAFIENPTEWIVTTFLPRIHKEFAEPGSYRASIALMKGAIARTLELGMLAKAAERWAKEYGSFTAITGISKAPFDTLGDTLRGLKGIMMDIRRIPDKVKAAMEVLVEHNIFYGLATAGGDTEFPVFIPLHRGAYPFLNPKQWDEFYWPTLKKVIEGLWAKGKRTLFYAEGDWTPYLEKIAELPEKSIVFHVDQTDIDKAKKILGGRFCLKGNVPNSLLAIGKPDEVKDYVKRLIDTYAADGGFIVDAAAVIQADADPRNVEAMVEAVHLYGKY</sequence>
<accession>A0A1L8D265</accession>
<proteinExistence type="predicted"/>
<dbReference type="STRING" id="661089.ciss_11370"/>
<dbReference type="Pfam" id="PF01208">
    <property type="entry name" value="URO-D"/>
    <property type="match status" value="1"/>
</dbReference>
<gene>
    <name evidence="2" type="ORF">ciss_11370</name>
</gene>
<dbReference type="SUPFAM" id="SSF51726">
    <property type="entry name" value="UROD/MetE-like"/>
    <property type="match status" value="1"/>
</dbReference>
<dbReference type="OrthoDB" id="9813603at2"/>
<dbReference type="PANTHER" id="PTHR47099">
    <property type="entry name" value="METHYLCOBAMIDE:COM METHYLTRANSFERASE MTBA"/>
    <property type="match status" value="1"/>
</dbReference>
<dbReference type="InterPro" id="IPR000257">
    <property type="entry name" value="Uroporphyrinogen_deCOase"/>
</dbReference>
<dbReference type="Proteomes" id="UP000187338">
    <property type="component" value="Unassembled WGS sequence"/>
</dbReference>
<dbReference type="InterPro" id="IPR038071">
    <property type="entry name" value="UROD/MetE-like_sf"/>
</dbReference>
<dbReference type="PANTHER" id="PTHR47099:SF1">
    <property type="entry name" value="METHYLCOBAMIDE:COM METHYLTRANSFERASE MTBA"/>
    <property type="match status" value="1"/>
</dbReference>
<name>A0A1L8D265_9THEO</name>
<dbReference type="InterPro" id="IPR052024">
    <property type="entry name" value="Methanogen_methyltrans"/>
</dbReference>
<dbReference type="AlphaFoldDB" id="A0A1L8D265"/>